<proteinExistence type="predicted"/>
<gene>
    <name evidence="7" type="ORF">CANINC_000643</name>
</gene>
<dbReference type="Proteomes" id="UP000307173">
    <property type="component" value="Unassembled WGS sequence"/>
</dbReference>
<evidence type="ECO:0000256" key="1">
    <source>
        <dbReference type="ARBA" id="ARBA00004141"/>
    </source>
</evidence>
<dbReference type="AlphaFoldDB" id="A0A4T0X6N5"/>
<feature type="transmembrane region" description="Helical" evidence="5">
    <location>
        <begin position="354"/>
        <end position="375"/>
    </location>
</feature>
<feature type="domain" description="Sugar phosphate transporter" evidence="6">
    <location>
        <begin position="342"/>
        <end position="479"/>
    </location>
</feature>
<feature type="transmembrane region" description="Helical" evidence="5">
    <location>
        <begin position="65"/>
        <end position="84"/>
    </location>
</feature>
<dbReference type="InterPro" id="IPR050186">
    <property type="entry name" value="TPT_transporter"/>
</dbReference>
<feature type="transmembrane region" description="Helical" evidence="5">
    <location>
        <begin position="267"/>
        <end position="288"/>
    </location>
</feature>
<feature type="transmembrane region" description="Helical" evidence="5">
    <location>
        <begin position="461"/>
        <end position="479"/>
    </location>
</feature>
<name>A0A4T0X6N5_9ASCO</name>
<evidence type="ECO:0000256" key="5">
    <source>
        <dbReference type="SAM" id="Phobius"/>
    </source>
</evidence>
<evidence type="ECO:0000256" key="3">
    <source>
        <dbReference type="ARBA" id="ARBA00022989"/>
    </source>
</evidence>
<dbReference type="PANTHER" id="PTHR11132">
    <property type="entry name" value="SOLUTE CARRIER FAMILY 35"/>
    <property type="match status" value="1"/>
</dbReference>
<keyword evidence="2 5" id="KW-0812">Transmembrane</keyword>
<evidence type="ECO:0000313" key="8">
    <source>
        <dbReference type="Proteomes" id="UP000307173"/>
    </source>
</evidence>
<sequence length="487" mass="54058">MQRPSDLASYRAYCDGTPYTSSQMSSLSLPFLGNSAKLDRHNNNNSNTINNMNISNNNSTSSQLFNINIICYLVLWYAVSSLTTQLTKYILSEFEFPVFVGEFQFGFNFLLGLLTIQLASRSSAFKSWFPPNTLPSTDTFVLNKRLAKVFFPMGTFQFVGKLFSLAATSICTVATVSSIRALSPLFIVLGYRINYKVTFSIKTYLSLVPLLMGVIILVLSQTSGSNIDSNAFPTNKVTVYNELVEESKNQETSSLAESIVASLVDSIQIHGIFFALLSTIVFAAGSIYTKSVISNNTAVSPQKERMEIAKLALFSGDSSVNIHQSLQDDLEKNTPLTMSPNYSDKVKPQSVDKLTTLMYCSIYGLAYSIPTLVTYELPTLLSLKIFPANLDSTPVIQSTSVPYYTLIPWTLLIINGISYFTQSLLAFHILGMLPTVTYSIANMMKRIIVITISMLLRGHSLSILEFLGLFHISIGLYIYEKWGSKQN</sequence>
<comment type="caution">
    <text evidence="7">The sequence shown here is derived from an EMBL/GenBank/DDBJ whole genome shotgun (WGS) entry which is preliminary data.</text>
</comment>
<feature type="transmembrane region" description="Helical" evidence="5">
    <location>
        <begin position="424"/>
        <end position="441"/>
    </location>
</feature>
<dbReference type="EMBL" id="SELW01000121">
    <property type="protein sequence ID" value="TID30727.1"/>
    <property type="molecule type" value="Genomic_DNA"/>
</dbReference>
<comment type="subcellular location">
    <subcellularLocation>
        <location evidence="1">Membrane</location>
        <topology evidence="1">Multi-pass membrane protein</topology>
    </subcellularLocation>
</comment>
<dbReference type="GO" id="GO:0016020">
    <property type="term" value="C:membrane"/>
    <property type="evidence" value="ECO:0007669"/>
    <property type="project" value="UniProtKB-SubCell"/>
</dbReference>
<protein>
    <recommendedName>
        <fullName evidence="6">Sugar phosphate transporter domain-containing protein</fullName>
    </recommendedName>
</protein>
<organism evidence="7 8">
    <name type="scientific">Pichia inconspicua</name>
    <dbReference type="NCBI Taxonomy" id="52247"/>
    <lineage>
        <taxon>Eukaryota</taxon>
        <taxon>Fungi</taxon>
        <taxon>Dikarya</taxon>
        <taxon>Ascomycota</taxon>
        <taxon>Saccharomycotina</taxon>
        <taxon>Pichiomycetes</taxon>
        <taxon>Pichiales</taxon>
        <taxon>Pichiaceae</taxon>
        <taxon>Pichia</taxon>
    </lineage>
</organism>
<keyword evidence="8" id="KW-1185">Reference proteome</keyword>
<evidence type="ECO:0000256" key="4">
    <source>
        <dbReference type="ARBA" id="ARBA00023136"/>
    </source>
</evidence>
<dbReference type="InterPro" id="IPR004853">
    <property type="entry name" value="Sugar_P_trans_dom"/>
</dbReference>
<dbReference type="OrthoDB" id="1588579at2759"/>
<feature type="transmembrane region" description="Helical" evidence="5">
    <location>
        <begin position="96"/>
        <end position="119"/>
    </location>
</feature>
<keyword evidence="4 5" id="KW-0472">Membrane</keyword>
<accession>A0A4T0X6N5</accession>
<keyword evidence="3 5" id="KW-1133">Transmembrane helix</keyword>
<dbReference type="Pfam" id="PF03151">
    <property type="entry name" value="TPT"/>
    <property type="match status" value="2"/>
</dbReference>
<evidence type="ECO:0000313" key="7">
    <source>
        <dbReference type="EMBL" id="TID30727.1"/>
    </source>
</evidence>
<evidence type="ECO:0000259" key="6">
    <source>
        <dbReference type="Pfam" id="PF03151"/>
    </source>
</evidence>
<feature type="domain" description="Sugar phosphate transporter" evidence="6">
    <location>
        <begin position="69"/>
        <end position="217"/>
    </location>
</feature>
<reference evidence="7 8" key="1">
    <citation type="journal article" date="2019" name="Front. Genet.">
        <title>Whole-Genome Sequencing of the Opportunistic Yeast Pathogen Candida inconspicua Uncovers Its Hybrid Origin.</title>
        <authorList>
            <person name="Mixao V."/>
            <person name="Hansen A.P."/>
            <person name="Saus E."/>
            <person name="Boekhout T."/>
            <person name="Lass-Florl C."/>
            <person name="Gabaldon T."/>
        </authorList>
    </citation>
    <scope>NUCLEOTIDE SEQUENCE [LARGE SCALE GENOMIC DNA]</scope>
    <source>
        <strain evidence="7 8">CBS 180</strain>
    </source>
</reference>
<feature type="transmembrane region" description="Helical" evidence="5">
    <location>
        <begin position="395"/>
        <end position="417"/>
    </location>
</feature>
<feature type="transmembrane region" description="Helical" evidence="5">
    <location>
        <begin position="203"/>
        <end position="220"/>
    </location>
</feature>
<evidence type="ECO:0000256" key="2">
    <source>
        <dbReference type="ARBA" id="ARBA00022692"/>
    </source>
</evidence>